<sequence>MFQVLIGNLYSISMTQQLFNNYPCHWSPLASQGQASREQVHLQLLERQKKNREFMPALAQKLNSDS</sequence>
<reference evidence="1" key="1">
    <citation type="journal article" date="2009" name="PLoS Genet.">
        <title>Sequencing, mapping, and analysis of 27,455 maize full-length cDNAs.</title>
        <authorList>
            <person name="Soderlund C."/>
            <person name="Descour A."/>
            <person name="Kudrna D."/>
            <person name="Bomhoff M."/>
            <person name="Boyd L."/>
            <person name="Currie J."/>
            <person name="Angelova A."/>
            <person name="Collura K."/>
            <person name="Wissotski M."/>
            <person name="Ashley E."/>
            <person name="Morrow D."/>
            <person name="Fernandes J."/>
            <person name="Walbot V."/>
            <person name="Yu Y."/>
        </authorList>
    </citation>
    <scope>NUCLEOTIDE SEQUENCE</scope>
    <source>
        <strain evidence="1">B73</strain>
    </source>
</reference>
<dbReference type="AlphaFoldDB" id="B7ZY56"/>
<protein>
    <submittedName>
        <fullName evidence="1">Uncharacterized protein</fullName>
    </submittedName>
</protein>
<evidence type="ECO:0000313" key="1">
    <source>
        <dbReference type="EMBL" id="ACL52855.1"/>
    </source>
</evidence>
<accession>B7ZY56</accession>
<name>B7ZY56_MAIZE</name>
<dbReference type="EMBL" id="BT054248">
    <property type="protein sequence ID" value="ACL52855.1"/>
    <property type="molecule type" value="mRNA"/>
</dbReference>
<organism evidence="1">
    <name type="scientific">Zea mays</name>
    <name type="common">Maize</name>
    <dbReference type="NCBI Taxonomy" id="4577"/>
    <lineage>
        <taxon>Eukaryota</taxon>
        <taxon>Viridiplantae</taxon>
        <taxon>Streptophyta</taxon>
        <taxon>Embryophyta</taxon>
        <taxon>Tracheophyta</taxon>
        <taxon>Spermatophyta</taxon>
        <taxon>Magnoliopsida</taxon>
        <taxon>Liliopsida</taxon>
        <taxon>Poales</taxon>
        <taxon>Poaceae</taxon>
        <taxon>PACMAD clade</taxon>
        <taxon>Panicoideae</taxon>
        <taxon>Andropogonodae</taxon>
        <taxon>Andropogoneae</taxon>
        <taxon>Tripsacinae</taxon>
        <taxon>Zea</taxon>
    </lineage>
</organism>
<proteinExistence type="evidence at transcript level"/>